<evidence type="ECO:0000313" key="3">
    <source>
        <dbReference type="Proteomes" id="UP001347796"/>
    </source>
</evidence>
<name>A0AAN8K0E1_PATCE</name>
<organism evidence="2 3">
    <name type="scientific">Patella caerulea</name>
    <name type="common">Rayed Mediterranean limpet</name>
    <dbReference type="NCBI Taxonomy" id="87958"/>
    <lineage>
        <taxon>Eukaryota</taxon>
        <taxon>Metazoa</taxon>
        <taxon>Spiralia</taxon>
        <taxon>Lophotrochozoa</taxon>
        <taxon>Mollusca</taxon>
        <taxon>Gastropoda</taxon>
        <taxon>Patellogastropoda</taxon>
        <taxon>Patelloidea</taxon>
        <taxon>Patellidae</taxon>
        <taxon>Patella</taxon>
    </lineage>
</organism>
<comment type="caution">
    <text evidence="2">The sequence shown here is derived from an EMBL/GenBank/DDBJ whole genome shotgun (WGS) entry which is preliminary data.</text>
</comment>
<dbReference type="PANTHER" id="PTHR34239:SF2">
    <property type="entry name" value="TRANSPOSABLE ELEMENT P TRANSPOSASE_THAP9 CONSERVED DOMAIN-CONTAINING PROTEIN"/>
    <property type="match status" value="1"/>
</dbReference>
<dbReference type="PANTHER" id="PTHR34239">
    <property type="entry name" value="APPLE DOMAIN-CONTAINING PROTEIN"/>
    <property type="match status" value="1"/>
</dbReference>
<protein>
    <submittedName>
        <fullName evidence="2">Uncharacterized protein</fullName>
    </submittedName>
</protein>
<evidence type="ECO:0000313" key="2">
    <source>
        <dbReference type="EMBL" id="KAK6186595.1"/>
    </source>
</evidence>
<gene>
    <name evidence="2" type="ORF">SNE40_008608</name>
</gene>
<dbReference type="EMBL" id="JAZGQO010000006">
    <property type="protein sequence ID" value="KAK6186595.1"/>
    <property type="molecule type" value="Genomic_DNA"/>
</dbReference>
<evidence type="ECO:0000256" key="1">
    <source>
        <dbReference type="SAM" id="MobiDB-lite"/>
    </source>
</evidence>
<feature type="compositionally biased region" description="Polar residues" evidence="1">
    <location>
        <begin position="184"/>
        <end position="196"/>
    </location>
</feature>
<reference evidence="2 3" key="1">
    <citation type="submission" date="2024-01" db="EMBL/GenBank/DDBJ databases">
        <title>The genome of the rayed Mediterranean limpet Patella caerulea (Linnaeus, 1758).</title>
        <authorList>
            <person name="Anh-Thu Weber A."/>
            <person name="Halstead-Nussloch G."/>
        </authorList>
    </citation>
    <scope>NUCLEOTIDE SEQUENCE [LARGE SCALE GENOMIC DNA]</scope>
    <source>
        <strain evidence="2">AATW-2023a</strain>
        <tissue evidence="2">Whole specimen</tissue>
    </source>
</reference>
<sequence length="205" mass="23757">MTDERYNEIIKNIRRPSNCESLKETRVNNGVWTTLESFTQTEDSKLRAIQNSVVKASINLTKMLDKGGQDMDSQILEWGMDSLAILGHANRWINLRRRDLHKKHIDPRLCSSAIPVTDQLYGDNMIKDIKDIQELNRISRKVGSQQSTTYPLYRSSFKSRSFGRPVFRGRGRFRGTGTTKHPRTNYTNYNNMNHASKNLKGEHRK</sequence>
<proteinExistence type="predicted"/>
<keyword evidence="3" id="KW-1185">Reference proteome</keyword>
<dbReference type="AlphaFoldDB" id="A0AAN8K0E1"/>
<accession>A0AAN8K0E1</accession>
<feature type="region of interest" description="Disordered" evidence="1">
    <location>
        <begin position="168"/>
        <end position="205"/>
    </location>
</feature>
<dbReference type="Proteomes" id="UP001347796">
    <property type="component" value="Unassembled WGS sequence"/>
</dbReference>